<evidence type="ECO:0000313" key="1">
    <source>
        <dbReference type="EMBL" id="ERI10345.1"/>
    </source>
</evidence>
<accession>U1X5W0</accession>
<reference evidence="1 2" key="1">
    <citation type="submission" date="2013-08" db="EMBL/GenBank/DDBJ databases">
        <authorList>
            <person name="Weinstock G."/>
            <person name="Sodergren E."/>
            <person name="Wylie T."/>
            <person name="Fulton L."/>
            <person name="Fulton R."/>
            <person name="Fronick C."/>
            <person name="O'Laughlin M."/>
            <person name="Godfrey J."/>
            <person name="Miner T."/>
            <person name="Herter B."/>
            <person name="Appelbaum E."/>
            <person name="Cordes M."/>
            <person name="Lek S."/>
            <person name="Wollam A."/>
            <person name="Pepin K.H."/>
            <person name="Palsikar V.B."/>
            <person name="Mitreva M."/>
            <person name="Wilson R.K."/>
        </authorList>
    </citation>
    <scope>NUCLEOTIDE SEQUENCE [LARGE SCALE GENOMIC DNA]</scope>
    <source>
        <strain evidence="1 2">ATCC 12856</strain>
    </source>
</reference>
<protein>
    <submittedName>
        <fullName evidence="1">Uncharacterized protein</fullName>
    </submittedName>
</protein>
<comment type="caution">
    <text evidence="1">The sequence shown here is derived from an EMBL/GenBank/DDBJ whole genome shotgun (WGS) entry which is preliminary data.</text>
</comment>
<gene>
    <name evidence="1" type="ORF">HMPREF0083_01566</name>
</gene>
<dbReference type="AlphaFoldDB" id="U1X5W0"/>
<dbReference type="EMBL" id="AWSJ01000104">
    <property type="protein sequence ID" value="ERI10345.1"/>
    <property type="molecule type" value="Genomic_DNA"/>
</dbReference>
<proteinExistence type="predicted"/>
<sequence>MIRIQAFFLAELNIKRLVQKETEGNMAGNAINTFVPFSSVTKHSGTNRRNSFFYRENRSV</sequence>
<dbReference type="Proteomes" id="UP000016511">
    <property type="component" value="Unassembled WGS sequence"/>
</dbReference>
<name>U1X5W0_ANEAE</name>
<dbReference type="STRING" id="649747.HMPREF0083_01566"/>
<dbReference type="HOGENOM" id="CLU_2931048_0_0_9"/>
<organism evidence="1 2">
    <name type="scientific">Aneurinibacillus aneurinilyticus ATCC 12856</name>
    <dbReference type="NCBI Taxonomy" id="649747"/>
    <lineage>
        <taxon>Bacteria</taxon>
        <taxon>Bacillati</taxon>
        <taxon>Bacillota</taxon>
        <taxon>Bacilli</taxon>
        <taxon>Bacillales</taxon>
        <taxon>Paenibacillaceae</taxon>
        <taxon>Aneurinibacillus group</taxon>
        <taxon>Aneurinibacillus</taxon>
    </lineage>
</organism>
<evidence type="ECO:0000313" key="2">
    <source>
        <dbReference type="Proteomes" id="UP000016511"/>
    </source>
</evidence>
<keyword evidence="2" id="KW-1185">Reference proteome</keyword>